<accession>A0ABD0MNM8</accession>
<reference evidence="1 2" key="1">
    <citation type="submission" date="2024-05" db="EMBL/GenBank/DDBJ databases">
        <title>Genome sequencing and assembly of Indian major carp, Cirrhinus mrigala (Hamilton, 1822).</title>
        <authorList>
            <person name="Mohindra V."/>
            <person name="Chowdhury L.M."/>
            <person name="Lal K."/>
            <person name="Jena J.K."/>
        </authorList>
    </citation>
    <scope>NUCLEOTIDE SEQUENCE [LARGE SCALE GENOMIC DNA]</scope>
    <source>
        <strain evidence="1">CM1030</strain>
        <tissue evidence="1">Blood</tissue>
    </source>
</reference>
<dbReference type="EMBL" id="JAMKFB020000323">
    <property type="protein sequence ID" value="KAL0149748.1"/>
    <property type="molecule type" value="Genomic_DNA"/>
</dbReference>
<organism evidence="1 2">
    <name type="scientific">Cirrhinus mrigala</name>
    <name type="common">Mrigala</name>
    <dbReference type="NCBI Taxonomy" id="683832"/>
    <lineage>
        <taxon>Eukaryota</taxon>
        <taxon>Metazoa</taxon>
        <taxon>Chordata</taxon>
        <taxon>Craniata</taxon>
        <taxon>Vertebrata</taxon>
        <taxon>Euteleostomi</taxon>
        <taxon>Actinopterygii</taxon>
        <taxon>Neopterygii</taxon>
        <taxon>Teleostei</taxon>
        <taxon>Ostariophysi</taxon>
        <taxon>Cypriniformes</taxon>
        <taxon>Cyprinidae</taxon>
        <taxon>Labeoninae</taxon>
        <taxon>Labeonini</taxon>
        <taxon>Cirrhinus</taxon>
    </lineage>
</organism>
<dbReference type="Proteomes" id="UP001529510">
    <property type="component" value="Unassembled WGS sequence"/>
</dbReference>
<comment type="caution">
    <text evidence="1">The sequence shown here is derived from an EMBL/GenBank/DDBJ whole genome shotgun (WGS) entry which is preliminary data.</text>
</comment>
<evidence type="ECO:0000313" key="1">
    <source>
        <dbReference type="EMBL" id="KAL0149748.1"/>
    </source>
</evidence>
<name>A0ABD0MNM8_CIRMR</name>
<dbReference type="AlphaFoldDB" id="A0ABD0MNM8"/>
<sequence length="64" mass="6766">VQAIALIALPNLKEKQGANLLYPVPALEFISSALANFSSQSGSLCASEAALKGCHFRSRDYRAG</sequence>
<protein>
    <submittedName>
        <fullName evidence="1">Uncharacterized protein</fullName>
    </submittedName>
</protein>
<keyword evidence="2" id="KW-1185">Reference proteome</keyword>
<gene>
    <name evidence="1" type="ORF">M9458_054938</name>
</gene>
<feature type="non-terminal residue" evidence="1">
    <location>
        <position position="1"/>
    </location>
</feature>
<proteinExistence type="predicted"/>
<evidence type="ECO:0000313" key="2">
    <source>
        <dbReference type="Proteomes" id="UP001529510"/>
    </source>
</evidence>